<organism evidence="3 4">
    <name type="scientific">Bradyrhizobium erythrophlei</name>
    <dbReference type="NCBI Taxonomy" id="1437360"/>
    <lineage>
        <taxon>Bacteria</taxon>
        <taxon>Pseudomonadati</taxon>
        <taxon>Pseudomonadota</taxon>
        <taxon>Alphaproteobacteria</taxon>
        <taxon>Hyphomicrobiales</taxon>
        <taxon>Nitrobacteraceae</taxon>
        <taxon>Bradyrhizobium</taxon>
    </lineage>
</organism>
<dbReference type="InterPro" id="IPR041595">
    <property type="entry name" value="Inorganic_Pase"/>
</dbReference>
<feature type="region of interest" description="Disordered" evidence="1">
    <location>
        <begin position="911"/>
        <end position="954"/>
    </location>
</feature>
<proteinExistence type="predicted"/>
<evidence type="ECO:0000313" key="4">
    <source>
        <dbReference type="Proteomes" id="UP000184096"/>
    </source>
</evidence>
<feature type="compositionally biased region" description="Basic and acidic residues" evidence="1">
    <location>
        <begin position="297"/>
        <end position="314"/>
    </location>
</feature>
<sequence length="954" mass="101046">MTALATAEAQIDRNPSLPQIACGNYRKGKYRIHGLVVSIESPRGSIRSAKNGSWKVRMPAPYGYVRGTSGADGQQLDCFLGPHCRSPLVYVVDQMDANTGKWDEHKCFFGFASPRQVKRIYEAAFSDGRAKDRLGALHEMTVAQFKDWLAHGDTTKPVMPAQYRASGGRVRMAEGGTPNPFDRFDSVPPFDPSKPYDRVPSWNETTATGAPPFDPTKPFEAAHDSGDQGLMHAFGHGAASGATFGFSDELAGLDAAAPKVAGHDIPDLVGPVPTRMLAGAGRLAKQWLTGETQASEDYTRARDAERQAQKEGKAHHPYAYGAGEFAGSLPAMAVLPEAGLVRGAGVGSRLARGAVTGAEYGGLSGAGEGEDLGQRVENGASGALGGGAAGFVGSGAGELLNLAGRTYIQPMVSTVRGWMNPEAEAARRVATALQRDSEMISAGTAKELTPREWIAARNAGEPVTLADLGAGNTQALLRSAANTSPEGRAMLEQVIENRFLDQSERVADTVRDLIPGGANASQTADDLVKAYDAGRKPLYKKAYDEGDKEIKGQQIDQLMGSPTFVDAMRRASTSGKDRAITEGLGAMRQGATVENGIVKFTKGPNGVPTYPNLQYWDAVKRELDDMAGAAFRSGEKGRGSVISNMSNTLRAELDKQVPSYANARGFASQFFGENNALEAGRKLAGKKVEPAVIQQAMSKMKPDERKLFQEGYASDWADRVISNISETRDVTKAMFNSPNERARAEAVFSPAGMAKIQARMTLETIMDGARKAMGNSTTARQLIEAGLAGGALGGYEAYRGGFDPLRIAGATGAGIGVRLGAGKLLGAEVAAGARKLIGKVDARTARNVAELLTSDDPRKLKQGLGIAMGNQRIMNGLRRVANALSVSAVAPGGREAAIAMAPDLQRVVGAQAAPSWDETRSSNPFDRFDTGRSRSQPSAPAFNASRSFEAVRGT</sequence>
<accession>A0A1M7UMA6</accession>
<dbReference type="Pfam" id="PF18823">
    <property type="entry name" value="InPase"/>
    <property type="match status" value="1"/>
</dbReference>
<reference evidence="4" key="1">
    <citation type="submission" date="2016-11" db="EMBL/GenBank/DDBJ databases">
        <authorList>
            <person name="Varghese N."/>
            <person name="Submissions S."/>
        </authorList>
    </citation>
    <scope>NUCLEOTIDE SEQUENCE [LARGE SCALE GENOMIC DNA]</scope>
    <source>
        <strain evidence="4">GAS401</strain>
    </source>
</reference>
<dbReference type="AlphaFoldDB" id="A0A1M7UMA6"/>
<keyword evidence="4" id="KW-1185">Reference proteome</keyword>
<dbReference type="EMBL" id="LT670849">
    <property type="protein sequence ID" value="SHN84099.1"/>
    <property type="molecule type" value="Genomic_DNA"/>
</dbReference>
<evidence type="ECO:0000313" key="3">
    <source>
        <dbReference type="EMBL" id="SHN84099.1"/>
    </source>
</evidence>
<evidence type="ECO:0000256" key="1">
    <source>
        <dbReference type="SAM" id="MobiDB-lite"/>
    </source>
</evidence>
<dbReference type="Proteomes" id="UP000184096">
    <property type="component" value="Chromosome I"/>
</dbReference>
<dbReference type="OrthoDB" id="8148763at2"/>
<feature type="region of interest" description="Disordered" evidence="1">
    <location>
        <begin position="293"/>
        <end position="315"/>
    </location>
</feature>
<dbReference type="RefSeq" id="WP_156898774.1">
    <property type="nucleotide sequence ID" value="NZ_LT670849.1"/>
</dbReference>
<feature type="domain" description="Inorganic pyrophosphatase" evidence="2">
    <location>
        <begin position="19"/>
        <end position="149"/>
    </location>
</feature>
<protein>
    <recommendedName>
        <fullName evidence="2">Inorganic pyrophosphatase domain-containing protein</fullName>
    </recommendedName>
</protein>
<gene>
    <name evidence="3" type="ORF">SAMN05444170_5779</name>
</gene>
<evidence type="ECO:0000259" key="2">
    <source>
        <dbReference type="Pfam" id="PF18823"/>
    </source>
</evidence>
<name>A0A1M7UMA6_9BRAD</name>